<dbReference type="PANTHER" id="PTHR34706">
    <property type="entry name" value="SLR1338 PROTEIN"/>
    <property type="match status" value="1"/>
</dbReference>
<gene>
    <name evidence="1" type="ORF">CC85DRAFT_263012</name>
</gene>
<dbReference type="AlphaFoldDB" id="A0A0J0XID1"/>
<dbReference type="GeneID" id="28981521"/>
<dbReference type="OrthoDB" id="2142040at2759"/>
<dbReference type="PANTHER" id="PTHR34706:SF2">
    <property type="entry name" value="RFEF"/>
    <property type="match status" value="1"/>
</dbReference>
<dbReference type="Proteomes" id="UP000053611">
    <property type="component" value="Unassembled WGS sequence"/>
</dbReference>
<accession>A0A0J0XID1</accession>
<protein>
    <recommendedName>
        <fullName evidence="3">VWFA domain-containing protein</fullName>
    </recommendedName>
</protein>
<reference evidence="1 2" key="1">
    <citation type="submission" date="2015-03" db="EMBL/GenBank/DDBJ databases">
        <title>Genomics and transcriptomics of the oil-accumulating basidiomycete yeast T. oleaginosus allow insights into substrate utilization and the diverse evolutionary trajectories of mating systems in fungi.</title>
        <authorList>
            <consortium name="DOE Joint Genome Institute"/>
            <person name="Kourist R."/>
            <person name="Kracht O."/>
            <person name="Bracharz F."/>
            <person name="Lipzen A."/>
            <person name="Nolan M."/>
            <person name="Ohm R."/>
            <person name="Grigoriev I."/>
            <person name="Sun S."/>
            <person name="Heitman J."/>
            <person name="Bruck T."/>
            <person name="Nowrousian M."/>
        </authorList>
    </citation>
    <scope>NUCLEOTIDE SEQUENCE [LARGE SCALE GENOMIC DNA]</scope>
    <source>
        <strain evidence="1 2">IBC0246</strain>
    </source>
</reference>
<dbReference type="InterPro" id="IPR036465">
    <property type="entry name" value="vWFA_dom_sf"/>
</dbReference>
<dbReference type="RefSeq" id="XP_018277376.1">
    <property type="nucleotide sequence ID" value="XM_018420918.1"/>
</dbReference>
<dbReference type="EMBL" id="KQ087227">
    <property type="protein sequence ID" value="KLT40885.1"/>
    <property type="molecule type" value="Genomic_DNA"/>
</dbReference>
<keyword evidence="2" id="KW-1185">Reference proteome</keyword>
<proteinExistence type="predicted"/>
<evidence type="ECO:0000313" key="2">
    <source>
        <dbReference type="Proteomes" id="UP000053611"/>
    </source>
</evidence>
<dbReference type="STRING" id="879819.A0A0J0XID1"/>
<sequence length="297" mass="32708">MAQIVAILKHTVADQGIQAFYPATQQGRLEGIANHIIQTRAVSQLAARWRIPTEKALEFTKLALFDIVLFLDDSGSMRGYEEGARIEDLKVILSYVAFVASLFDADGIEVRFLNSSAMGSGIKNDADVQKLVEANPFKGVTNLGKEMWGKVLDPLIVRPAQKGTLQKPVLVISITDGEPYPEPASKIRDVIKDTKKALKKTRYGEDALSLQFAQVGNDKAAQDFLAKLDDDSAIGGLVDVTSNYEWEQAEIKRKTGKDLTPEDWLMKLLLGAVDTKYDAQDGGPKQKIGSKFKKFFG</sequence>
<name>A0A0J0XID1_9TREE</name>
<evidence type="ECO:0000313" key="1">
    <source>
        <dbReference type="EMBL" id="KLT40885.1"/>
    </source>
</evidence>
<organism evidence="1 2">
    <name type="scientific">Cutaneotrichosporon oleaginosum</name>
    <dbReference type="NCBI Taxonomy" id="879819"/>
    <lineage>
        <taxon>Eukaryota</taxon>
        <taxon>Fungi</taxon>
        <taxon>Dikarya</taxon>
        <taxon>Basidiomycota</taxon>
        <taxon>Agaricomycotina</taxon>
        <taxon>Tremellomycetes</taxon>
        <taxon>Trichosporonales</taxon>
        <taxon>Trichosporonaceae</taxon>
        <taxon>Cutaneotrichosporon</taxon>
    </lineage>
</organism>
<dbReference type="SUPFAM" id="SSF53300">
    <property type="entry name" value="vWA-like"/>
    <property type="match status" value="1"/>
</dbReference>
<evidence type="ECO:0008006" key="3">
    <source>
        <dbReference type="Google" id="ProtNLM"/>
    </source>
</evidence>